<dbReference type="Proteomes" id="UP000887566">
    <property type="component" value="Unplaced"/>
</dbReference>
<evidence type="ECO:0000313" key="3">
    <source>
        <dbReference type="WBParaSite" id="PSAMB.scaffold11193size3529.g33941.t1"/>
    </source>
</evidence>
<protein>
    <submittedName>
        <fullName evidence="3">Uncharacterized protein</fullName>
    </submittedName>
</protein>
<feature type="region of interest" description="Disordered" evidence="1">
    <location>
        <begin position="78"/>
        <end position="110"/>
    </location>
</feature>
<name>A0A914UMM6_9BILA</name>
<sequence length="279" mass="31926">SENDLPTVVEPFANSPLIYSEPALNGSLLDEFRHDTSVPQIYVNDSGISSLEETDGKRKRAMFAPGCTPKTSQCLTDSKGSVNGVGGGTVAPSERRPTHHTPSFSAKEIREQHQQIQSKYRPARRRHFTDPVDFEGILNIIGGCSWWQIWIYLLISLQQVPHAMFNLSVVYMMYQPDHWCKVSGFEKKVDFAYQSPAHPHGVNWTWEEALSSQIAFPEEDNIQRGRTFHSQCHYYQRNESRYHDYLHMSLLDAKEAARSEPAEQVECTEWEYADDVSIK</sequence>
<organism evidence="2 3">
    <name type="scientific">Plectus sambesii</name>
    <dbReference type="NCBI Taxonomy" id="2011161"/>
    <lineage>
        <taxon>Eukaryota</taxon>
        <taxon>Metazoa</taxon>
        <taxon>Ecdysozoa</taxon>
        <taxon>Nematoda</taxon>
        <taxon>Chromadorea</taxon>
        <taxon>Plectida</taxon>
        <taxon>Plectina</taxon>
        <taxon>Plectoidea</taxon>
        <taxon>Plectidae</taxon>
        <taxon>Plectus</taxon>
    </lineage>
</organism>
<accession>A0A914UMM6</accession>
<evidence type="ECO:0000256" key="1">
    <source>
        <dbReference type="SAM" id="MobiDB-lite"/>
    </source>
</evidence>
<keyword evidence="2" id="KW-1185">Reference proteome</keyword>
<dbReference type="AlphaFoldDB" id="A0A914UMM6"/>
<evidence type="ECO:0000313" key="2">
    <source>
        <dbReference type="Proteomes" id="UP000887566"/>
    </source>
</evidence>
<reference evidence="3" key="1">
    <citation type="submission" date="2022-11" db="UniProtKB">
        <authorList>
            <consortium name="WormBaseParasite"/>
        </authorList>
    </citation>
    <scope>IDENTIFICATION</scope>
</reference>
<proteinExistence type="predicted"/>
<dbReference type="WBParaSite" id="PSAMB.scaffold11193size3529.g33941.t1">
    <property type="protein sequence ID" value="PSAMB.scaffold11193size3529.g33941.t1"/>
    <property type="gene ID" value="PSAMB.scaffold11193size3529.g33941"/>
</dbReference>